<dbReference type="OrthoDB" id="10055366at2759"/>
<name>A0A6G0VX32_APHCR</name>
<accession>A0A6G0VX32</accession>
<proteinExistence type="predicted"/>
<sequence length="871" mass="100742">MHLLKAYNMKCIDDVIRNNASIFNFSILFDGKLNLVVFKIAMKLRKNREFWQNRFWFLNSTIIVVKAPGRKPFVDPDEVFAILNTRIDRIFTNEGQLQPISSEIWKMLSTDLGHRITANSLYISVYQNRYSWKSKLKAIIGLHFESNTKDLDINSDDKNTTRVYNVLEAGKWTDIVYDKFFKKFRLPCNFIFKRGKVARDHSSASKYIRFWGSCKDCSNELNGWCDRKPYSGEPLKINISTNDTRDNAINHVSKRPLKGHKRRKIGKQLSTNLASNWRRENAGKAMTFGEQSPPNLYSYEVLRKTKQEIKDKDLGISVKCPLMSLVELKRNSSFSNDIHAIGIDPVFVHYWTMHQIIIYKDCAKTYFRLAIDATGSIIKKIKRSTLNVLSGDIFLYEAVINTGYGQIPVSQMVSERHDTLTIHYWLGQWLKSSLKIPNEVNCDFSKALLGAISITFCGMSLHDYLETCYKVLTDQTIELPRTYIRIDVSHMIKIFCRTKCLIGHKRRILKEFYVRCLRLLLTSKDLDTFTKFLDAIFTVTLSETDGDYEETRTPSELSRQYLLDYMKGLSKDDPFEENDPAVKTDTIEDNTIDEEASTGCINEFITTILNSSTMKATVTGNRISAYYLPELVPHIIRWCRDFPIWTSVMLHKYNSPYDIATSAPVEGDFNTLKNQILRFEQQPMSIDRFVIRHLKSIDGSTKIMRSSQNKCLQLHEMLKKNSEDDSVSLFNSNTSKNIFLDKSSDELKEDTTESDTGFKLNRKSCTYDQSSDEQCEIITKSKRYQKIFQDVSSPEKSPQNYDNIDNSSDELKEDKTGIEFELNRKSFTYDQSCDDQCAVITKSKRYQKIFLDVSSPEKSPQDSNNFDSLTN</sequence>
<evidence type="ECO:0000313" key="2">
    <source>
        <dbReference type="EMBL" id="KAF0712440.1"/>
    </source>
</evidence>
<dbReference type="Proteomes" id="UP000478052">
    <property type="component" value="Unassembled WGS sequence"/>
</dbReference>
<feature type="non-terminal residue" evidence="2">
    <location>
        <position position="871"/>
    </location>
</feature>
<comment type="caution">
    <text evidence="2">The sequence shown here is derived from an EMBL/GenBank/DDBJ whole genome shotgun (WGS) entry which is preliminary data.</text>
</comment>
<feature type="region of interest" description="Disordered" evidence="1">
    <location>
        <begin position="790"/>
        <end position="812"/>
    </location>
</feature>
<dbReference type="AlphaFoldDB" id="A0A6G0VX32"/>
<gene>
    <name evidence="2" type="ORF">FWK35_00031420</name>
</gene>
<protein>
    <submittedName>
        <fullName evidence="2">Uncharacterized protein</fullName>
    </submittedName>
</protein>
<keyword evidence="3" id="KW-1185">Reference proteome</keyword>
<evidence type="ECO:0000256" key="1">
    <source>
        <dbReference type="SAM" id="MobiDB-lite"/>
    </source>
</evidence>
<feature type="compositionally biased region" description="Polar residues" evidence="1">
    <location>
        <begin position="790"/>
        <end position="806"/>
    </location>
</feature>
<evidence type="ECO:0000313" key="3">
    <source>
        <dbReference type="Proteomes" id="UP000478052"/>
    </source>
</evidence>
<organism evidence="2 3">
    <name type="scientific">Aphis craccivora</name>
    <name type="common">Cowpea aphid</name>
    <dbReference type="NCBI Taxonomy" id="307492"/>
    <lineage>
        <taxon>Eukaryota</taxon>
        <taxon>Metazoa</taxon>
        <taxon>Ecdysozoa</taxon>
        <taxon>Arthropoda</taxon>
        <taxon>Hexapoda</taxon>
        <taxon>Insecta</taxon>
        <taxon>Pterygota</taxon>
        <taxon>Neoptera</taxon>
        <taxon>Paraneoptera</taxon>
        <taxon>Hemiptera</taxon>
        <taxon>Sternorrhyncha</taxon>
        <taxon>Aphidomorpha</taxon>
        <taxon>Aphidoidea</taxon>
        <taxon>Aphididae</taxon>
        <taxon>Aphidini</taxon>
        <taxon>Aphis</taxon>
        <taxon>Aphis</taxon>
    </lineage>
</organism>
<reference evidence="2 3" key="1">
    <citation type="submission" date="2019-08" db="EMBL/GenBank/DDBJ databases">
        <title>Whole genome of Aphis craccivora.</title>
        <authorList>
            <person name="Voronova N.V."/>
            <person name="Shulinski R.S."/>
            <person name="Bandarenka Y.V."/>
            <person name="Zhorov D.G."/>
            <person name="Warner D."/>
        </authorList>
    </citation>
    <scope>NUCLEOTIDE SEQUENCE [LARGE SCALE GENOMIC DNA]</scope>
    <source>
        <strain evidence="2">180601</strain>
        <tissue evidence="2">Whole Body</tissue>
    </source>
</reference>
<dbReference type="EMBL" id="VUJU01010922">
    <property type="protein sequence ID" value="KAF0712440.1"/>
    <property type="molecule type" value="Genomic_DNA"/>
</dbReference>